<dbReference type="Proteomes" id="UP000186698">
    <property type="component" value="Chromosome 1L"/>
</dbReference>
<dbReference type="PANTHER" id="PTHR45931">
    <property type="entry name" value="SI:CH211-59O9.10"/>
    <property type="match status" value="1"/>
</dbReference>
<dbReference type="CTD" id="108717354"/>
<evidence type="ECO:0000256" key="2">
    <source>
        <dbReference type="ARBA" id="ARBA00012483"/>
    </source>
</evidence>
<dbReference type="GO" id="GO:0006511">
    <property type="term" value="P:ubiquitin-dependent protein catabolic process"/>
    <property type="evidence" value="ECO:0007669"/>
    <property type="project" value="TreeGrafter"/>
</dbReference>
<dbReference type="SMART" id="SM00184">
    <property type="entry name" value="RING"/>
    <property type="match status" value="1"/>
</dbReference>
<dbReference type="GO" id="GO:0005634">
    <property type="term" value="C:nucleus"/>
    <property type="evidence" value="ECO:0007669"/>
    <property type="project" value="TreeGrafter"/>
</dbReference>
<evidence type="ECO:0000259" key="9">
    <source>
        <dbReference type="PROSITE" id="PS50089"/>
    </source>
</evidence>
<accession>A0A1L8I1M5</accession>
<reference evidence="11" key="1">
    <citation type="submission" date="2025-08" db="UniProtKB">
        <authorList>
            <consortium name="RefSeq"/>
        </authorList>
    </citation>
    <scope>IDENTIFICATION</scope>
    <source>
        <strain evidence="11">J_2021</strain>
        <tissue evidence="11">Erythrocytes</tissue>
    </source>
</reference>
<dbReference type="OrthoDB" id="21204at2759"/>
<dbReference type="GO" id="GO:0061630">
    <property type="term" value="F:ubiquitin protein ligase activity"/>
    <property type="evidence" value="ECO:0007669"/>
    <property type="project" value="UniProtKB-EC"/>
</dbReference>
<evidence type="ECO:0000313" key="10">
    <source>
        <dbReference type="Proteomes" id="UP000186698"/>
    </source>
</evidence>
<dbReference type="FunFam" id="3.30.40.10:FF:000152">
    <property type="entry name" value="E3 ubiquitin-protein ligase Praja-1 isoform X1"/>
    <property type="match status" value="1"/>
</dbReference>
<protein>
    <recommendedName>
        <fullName evidence="2">RING-type E3 ubiquitin transferase</fullName>
        <ecNumber evidence="2">2.3.2.27</ecNumber>
    </recommendedName>
</protein>
<dbReference type="KEGG" id="xla:108717354"/>
<comment type="catalytic activity">
    <reaction evidence="1">
        <text>S-ubiquitinyl-[E2 ubiquitin-conjugating enzyme]-L-cysteine + [acceptor protein]-L-lysine = [E2 ubiquitin-conjugating enzyme]-L-cysteine + N(6)-ubiquitinyl-[acceptor protein]-L-lysine.</text>
        <dbReference type="EC" id="2.3.2.27"/>
    </reaction>
</comment>
<keyword evidence="4" id="KW-0808">Transferase</keyword>
<organism evidence="10 11">
    <name type="scientific">Xenopus laevis</name>
    <name type="common">African clawed frog</name>
    <dbReference type="NCBI Taxonomy" id="8355"/>
    <lineage>
        <taxon>Eukaryota</taxon>
        <taxon>Metazoa</taxon>
        <taxon>Chordata</taxon>
        <taxon>Craniata</taxon>
        <taxon>Vertebrata</taxon>
        <taxon>Euteleostomi</taxon>
        <taxon>Amphibia</taxon>
        <taxon>Batrachia</taxon>
        <taxon>Anura</taxon>
        <taxon>Pipoidea</taxon>
        <taxon>Pipidae</taxon>
        <taxon>Xenopodinae</taxon>
        <taxon>Xenopus</taxon>
        <taxon>Xenopus</taxon>
    </lineage>
</organism>
<dbReference type="EC" id="2.3.2.27" evidence="2"/>
<keyword evidence="5" id="KW-0479">Metal-binding</keyword>
<dbReference type="AGR" id="Xenbase:XB-GENE-17341815"/>
<dbReference type="STRING" id="8355.A0A1L8I1M5"/>
<sequence length="646" mass="72523">MGQEVCKSAWSKSAGSSQTITGRRYGRRHAYVTFRPSIKSPNRASCQQIRECEGLELDDVQKEKDLISMESCDSPLYNNILISDLQQDNKLKAMADVTSLITEVEEHGCSQSICKKNKTLTRHVPHTYQNGISFLNIDSFEPDSSDGEESCHITEDFMLAEGTSKIEKSLEKKLSEFDEMGTFYEMESELQSKNHGWAKDRLSEIWPVSLCKSSQIDFGTSHGKWNMSMKSEDEATGVASLGISELQPRKNRTDLTSKYSVGFYSETASNSTTMEQDSLAEPVVRPKVRKQCTTYCNNNSTLLDEEKDNSTVQRSNRGALVKVESSCRDERSRRHVEVGSDDGARKKIKSICKEQDYTDCQVDKPAVDDTFWDDFEVMKLSDSIKDDESSDCSDGEWSTCLPSYFSSDKDHTSSDESWETLPGDFCFQVEEQISLEDGEIPWLQYHEDIESSTDEENEIGNQFAHPGFFMLDGNNNLEDDSSISEDLEVEWRLLDDFGDGLGVAQAMSYMDPQFLTYMALEERLAQAMETALAHLESLAVDMEQAHPPATKESIDCLRQVIVGEDHNSQEQCCAICCSEYIKGEILTELPCHHLFHKPCVTIWLQKSATCPVCRHVLASSLTDAAATSFLSDHESPPSIHSAAGTR</sequence>
<evidence type="ECO:0000256" key="3">
    <source>
        <dbReference type="ARBA" id="ARBA00022553"/>
    </source>
</evidence>
<evidence type="ECO:0000256" key="6">
    <source>
        <dbReference type="ARBA" id="ARBA00022771"/>
    </source>
</evidence>
<dbReference type="GeneID" id="108717354"/>
<dbReference type="Pfam" id="PF13639">
    <property type="entry name" value="zf-RING_2"/>
    <property type="match status" value="1"/>
</dbReference>
<evidence type="ECO:0000313" key="11">
    <source>
        <dbReference type="RefSeq" id="XP_018119919.1"/>
    </source>
</evidence>
<dbReference type="OMA" id="RHAYVTF"/>
<evidence type="ECO:0000256" key="5">
    <source>
        <dbReference type="ARBA" id="ARBA00022723"/>
    </source>
</evidence>
<dbReference type="RefSeq" id="XP_018119919.1">
    <property type="nucleotide sequence ID" value="XM_018264430.2"/>
</dbReference>
<dbReference type="CDD" id="cd16465">
    <property type="entry name" value="RING-H2_PJA1_2"/>
    <property type="match status" value="1"/>
</dbReference>
<evidence type="ECO:0000256" key="8">
    <source>
        <dbReference type="ARBA" id="ARBA00022833"/>
    </source>
</evidence>
<keyword evidence="7" id="KW-0833">Ubl conjugation pathway</keyword>
<dbReference type="AlphaFoldDB" id="A0A1L8I1M5"/>
<feature type="domain" description="RING-type" evidence="9">
    <location>
        <begin position="573"/>
        <end position="614"/>
    </location>
</feature>
<dbReference type="Gene3D" id="3.30.40.10">
    <property type="entry name" value="Zinc/RING finger domain, C3HC4 (zinc finger)"/>
    <property type="match status" value="1"/>
</dbReference>
<dbReference type="Bgee" id="108717354">
    <property type="expression patterns" value="Expressed in oocyte and 19 other cell types or tissues"/>
</dbReference>
<proteinExistence type="predicted"/>
<dbReference type="GO" id="GO:0008270">
    <property type="term" value="F:zinc ion binding"/>
    <property type="evidence" value="ECO:0007669"/>
    <property type="project" value="UniProtKB-KW"/>
</dbReference>
<name>A0A1L8I1M5_XENLA</name>
<keyword evidence="10" id="KW-1185">Reference proteome</keyword>
<dbReference type="PROSITE" id="PS50089">
    <property type="entry name" value="ZF_RING_2"/>
    <property type="match status" value="1"/>
</dbReference>
<dbReference type="PANTHER" id="PTHR45931:SF3">
    <property type="entry name" value="RING ZINC FINGER-CONTAINING PROTEIN"/>
    <property type="match status" value="1"/>
</dbReference>
<evidence type="ECO:0000256" key="1">
    <source>
        <dbReference type="ARBA" id="ARBA00000900"/>
    </source>
</evidence>
<dbReference type="InterPro" id="IPR001841">
    <property type="entry name" value="Znf_RING"/>
</dbReference>
<dbReference type="SUPFAM" id="SSF57850">
    <property type="entry name" value="RING/U-box"/>
    <property type="match status" value="1"/>
</dbReference>
<evidence type="ECO:0000256" key="7">
    <source>
        <dbReference type="ARBA" id="ARBA00022786"/>
    </source>
</evidence>
<evidence type="ECO:0000313" key="12">
    <source>
        <dbReference type="Xenbase" id="XB-GENE-17341815"/>
    </source>
</evidence>
<evidence type="ECO:0000256" key="4">
    <source>
        <dbReference type="ARBA" id="ARBA00022679"/>
    </source>
</evidence>
<dbReference type="InterPro" id="IPR013083">
    <property type="entry name" value="Znf_RING/FYVE/PHD"/>
</dbReference>
<keyword evidence="8" id="KW-0862">Zinc</keyword>
<keyword evidence="3" id="KW-0597">Phosphoprotein</keyword>
<gene>
    <name evidence="11 12" type="primary">pja2.L</name>
</gene>
<dbReference type="Xenbase" id="XB-GENE-17341815">
    <property type="gene designation" value="pja2.L"/>
</dbReference>
<keyword evidence="6" id="KW-0863">Zinc-finger</keyword>
<dbReference type="PaxDb" id="8355-A0A1L8I1M5"/>
<dbReference type="InterPro" id="IPR051834">
    <property type="entry name" value="RING_finger_E3_ligase"/>
</dbReference>